<evidence type="ECO:0000256" key="6">
    <source>
        <dbReference type="ARBA" id="ARBA00022840"/>
    </source>
</evidence>
<keyword evidence="5 10" id="KW-0418">Kinase</keyword>
<dbReference type="Pfam" id="PF00781">
    <property type="entry name" value="DAGK_cat"/>
    <property type="match status" value="1"/>
</dbReference>
<organism evidence="10 11">
    <name type="scientific">Vagococcus allomyrinae</name>
    <dbReference type="NCBI Taxonomy" id="2794353"/>
    <lineage>
        <taxon>Bacteria</taxon>
        <taxon>Bacillati</taxon>
        <taxon>Bacillota</taxon>
        <taxon>Bacilli</taxon>
        <taxon>Lactobacillales</taxon>
        <taxon>Enterococcaceae</taxon>
        <taxon>Vagococcus</taxon>
    </lineage>
</organism>
<proteinExistence type="inferred from homology"/>
<keyword evidence="4" id="KW-0547">Nucleotide-binding</keyword>
<dbReference type="InterPro" id="IPR045540">
    <property type="entry name" value="YegS/DAGK_C"/>
</dbReference>
<dbReference type="InterPro" id="IPR016064">
    <property type="entry name" value="NAD/diacylglycerol_kinase_sf"/>
</dbReference>
<evidence type="ECO:0000256" key="8">
    <source>
        <dbReference type="ARBA" id="ARBA00023264"/>
    </source>
</evidence>
<gene>
    <name evidence="10" type="ORF">I6N95_02390</name>
</gene>
<dbReference type="Gene3D" id="3.40.50.10330">
    <property type="entry name" value="Probable inorganic polyphosphate/atp-NAD kinase, domain 1"/>
    <property type="match status" value="1"/>
</dbReference>
<dbReference type="PANTHER" id="PTHR12358:SF54">
    <property type="entry name" value="SPHINGOSINE KINASE RELATED PROTEIN"/>
    <property type="match status" value="1"/>
</dbReference>
<keyword evidence="6" id="KW-0067">ATP-binding</keyword>
<dbReference type="InterPro" id="IPR050187">
    <property type="entry name" value="Lipid_Phosphate_FormReg"/>
</dbReference>
<reference evidence="10" key="1">
    <citation type="submission" date="2020-12" db="EMBL/GenBank/DDBJ databases">
        <title>Vagococcus allomyrinae sp. nov. and Enterococcus lavae sp. nov., isolated from the larvae of Allomyrina dichotoma.</title>
        <authorList>
            <person name="Lee S.D."/>
        </authorList>
    </citation>
    <scope>NUCLEOTIDE SEQUENCE</scope>
    <source>
        <strain evidence="10">BWB3-3</strain>
    </source>
</reference>
<dbReference type="Gene3D" id="2.60.200.40">
    <property type="match status" value="1"/>
</dbReference>
<dbReference type="GO" id="GO:0005524">
    <property type="term" value="F:ATP binding"/>
    <property type="evidence" value="ECO:0007669"/>
    <property type="project" value="UniProtKB-KW"/>
</dbReference>
<evidence type="ECO:0000256" key="7">
    <source>
        <dbReference type="ARBA" id="ARBA00023209"/>
    </source>
</evidence>
<dbReference type="SMART" id="SM00046">
    <property type="entry name" value="DAGKc"/>
    <property type="match status" value="1"/>
</dbReference>
<evidence type="ECO:0000256" key="2">
    <source>
        <dbReference type="ARBA" id="ARBA00005983"/>
    </source>
</evidence>
<evidence type="ECO:0000259" key="9">
    <source>
        <dbReference type="PROSITE" id="PS50146"/>
    </source>
</evidence>
<name>A0A940SU95_9ENTE</name>
<dbReference type="NCBIfam" id="TIGR00147">
    <property type="entry name" value="YegS/Rv2252/BmrU family lipid kinase"/>
    <property type="match status" value="1"/>
</dbReference>
<dbReference type="PROSITE" id="PS50146">
    <property type="entry name" value="DAGK"/>
    <property type="match status" value="1"/>
</dbReference>
<evidence type="ECO:0000256" key="3">
    <source>
        <dbReference type="ARBA" id="ARBA00022679"/>
    </source>
</evidence>
<evidence type="ECO:0000313" key="10">
    <source>
        <dbReference type="EMBL" id="MBP1039851.1"/>
    </source>
</evidence>
<keyword evidence="7" id="KW-0594">Phospholipid biosynthesis</keyword>
<evidence type="ECO:0000313" key="11">
    <source>
        <dbReference type="Proteomes" id="UP000674938"/>
    </source>
</evidence>
<dbReference type="Proteomes" id="UP000674938">
    <property type="component" value="Unassembled WGS sequence"/>
</dbReference>
<dbReference type="InterPro" id="IPR001206">
    <property type="entry name" value="Diacylglycerol_kinase_cat_dom"/>
</dbReference>
<comment type="caution">
    <text evidence="10">The sequence shown here is derived from an EMBL/GenBank/DDBJ whole genome shotgun (WGS) entry which is preliminary data.</text>
</comment>
<feature type="domain" description="DAGKc" evidence="9">
    <location>
        <begin position="1"/>
        <end position="143"/>
    </location>
</feature>
<keyword evidence="7" id="KW-0444">Lipid biosynthesis</keyword>
<dbReference type="AlphaFoldDB" id="A0A940SU95"/>
<keyword evidence="11" id="KW-1185">Reference proteome</keyword>
<dbReference type="GO" id="GO:0016301">
    <property type="term" value="F:kinase activity"/>
    <property type="evidence" value="ECO:0007669"/>
    <property type="project" value="UniProtKB-KW"/>
</dbReference>
<evidence type="ECO:0000256" key="1">
    <source>
        <dbReference type="ARBA" id="ARBA00001946"/>
    </source>
</evidence>
<dbReference type="PANTHER" id="PTHR12358">
    <property type="entry name" value="SPHINGOSINE KINASE"/>
    <property type="match status" value="1"/>
</dbReference>
<keyword evidence="3" id="KW-0808">Transferase</keyword>
<protein>
    <submittedName>
        <fullName evidence="10">Diacylglycerol kinase family lipid kinase</fullName>
    </submittedName>
</protein>
<evidence type="ECO:0000256" key="5">
    <source>
        <dbReference type="ARBA" id="ARBA00022777"/>
    </source>
</evidence>
<accession>A0A940SU95</accession>
<dbReference type="InterPro" id="IPR005218">
    <property type="entry name" value="Diacylglycerol/lipid_kinase"/>
</dbReference>
<comment type="cofactor">
    <cofactor evidence="1">
        <name>Mg(2+)</name>
        <dbReference type="ChEBI" id="CHEBI:18420"/>
    </cofactor>
</comment>
<dbReference type="SUPFAM" id="SSF111331">
    <property type="entry name" value="NAD kinase/diacylglycerol kinase-like"/>
    <property type="match status" value="1"/>
</dbReference>
<keyword evidence="7" id="KW-0443">Lipid metabolism</keyword>
<dbReference type="InterPro" id="IPR017438">
    <property type="entry name" value="ATP-NAD_kinase_N"/>
</dbReference>
<keyword evidence="8" id="KW-1208">Phospholipid metabolism</keyword>
<comment type="similarity">
    <text evidence="2">Belongs to the diacylglycerol/lipid kinase family.</text>
</comment>
<dbReference type="Pfam" id="PF19279">
    <property type="entry name" value="YegS_C"/>
    <property type="match status" value="1"/>
</dbReference>
<dbReference type="EMBL" id="JAEEGA010000001">
    <property type="protein sequence ID" value="MBP1039851.1"/>
    <property type="molecule type" value="Genomic_DNA"/>
</dbReference>
<sequence length="318" mass="35439">MQLELHLIINRHAASGNAAKSADLVLSALDNKQISYKDYSTDYPGHAIDITRELLKTTLTPWPDKKANSRFPLLVILGGDGTLHEVVNALDQHFHIPIAYIPCGSGNDFARGVSLSRDPLMALEHLLEITEPQPYHVLHYLENIQEEEGYATNNIGIGIDAAIVARSNVSASKQTFNKFKLGSLSYLYTAIQVLTKQKGFPLMVEVNGKSVGFDNAFLCTTTNHPYFGGGIAIVPEADVKSKAIDLVVVERIHLLKLFRLIGQLLKRKHMSSPYVHHFKSQNIRIVSTTSQFGQADGEELDSRPFDIQFTTVERLFWL</sequence>
<dbReference type="GO" id="GO:0008654">
    <property type="term" value="P:phospholipid biosynthetic process"/>
    <property type="evidence" value="ECO:0007669"/>
    <property type="project" value="UniProtKB-KW"/>
</dbReference>
<evidence type="ECO:0000256" key="4">
    <source>
        <dbReference type="ARBA" id="ARBA00022741"/>
    </source>
</evidence>